<feature type="compositionally biased region" description="Basic and acidic residues" evidence="1">
    <location>
        <begin position="103"/>
        <end position="130"/>
    </location>
</feature>
<accession>A0ABN7PJR2</accession>
<sequence length="173" mass="20074">CHVAVRRFNSLKEHLDLRKHEVELVRQKLQQTSHHRYQEEVDNLKESIAKLGEKVVECTNSVADNQHKVNDLEAKLKNVKALKETQLQTAKNEMVRLEKKAEESSKQWKQREQSHHFELGKEAGENEKLVGGRPKMTADNIQGVKKRLLASSTKSLRRLSQERKCTSYNHLIC</sequence>
<organism evidence="2 3">
    <name type="scientific">Timema podura</name>
    <name type="common">Walking stick</name>
    <dbReference type="NCBI Taxonomy" id="61482"/>
    <lineage>
        <taxon>Eukaryota</taxon>
        <taxon>Metazoa</taxon>
        <taxon>Ecdysozoa</taxon>
        <taxon>Arthropoda</taxon>
        <taxon>Hexapoda</taxon>
        <taxon>Insecta</taxon>
        <taxon>Pterygota</taxon>
        <taxon>Neoptera</taxon>
        <taxon>Polyneoptera</taxon>
        <taxon>Phasmatodea</taxon>
        <taxon>Timematodea</taxon>
        <taxon>Timematoidea</taxon>
        <taxon>Timematidae</taxon>
        <taxon>Timema</taxon>
    </lineage>
</organism>
<feature type="non-terminal residue" evidence="2">
    <location>
        <position position="1"/>
    </location>
</feature>
<gene>
    <name evidence="2" type="ORF">TPAB3V08_LOCUS12610</name>
</gene>
<reference evidence="2" key="1">
    <citation type="submission" date="2021-03" db="EMBL/GenBank/DDBJ databases">
        <authorList>
            <person name="Tran Van P."/>
        </authorList>
    </citation>
    <scope>NUCLEOTIDE SEQUENCE</scope>
</reference>
<comment type="caution">
    <text evidence="2">The sequence shown here is derived from an EMBL/GenBank/DDBJ whole genome shotgun (WGS) entry which is preliminary data.</text>
</comment>
<feature type="non-terminal residue" evidence="2">
    <location>
        <position position="173"/>
    </location>
</feature>
<evidence type="ECO:0000313" key="2">
    <source>
        <dbReference type="EMBL" id="CAG2065666.1"/>
    </source>
</evidence>
<protein>
    <recommendedName>
        <fullName evidence="4">Centlein</fullName>
    </recommendedName>
</protein>
<evidence type="ECO:0008006" key="4">
    <source>
        <dbReference type="Google" id="ProtNLM"/>
    </source>
</evidence>
<feature type="region of interest" description="Disordered" evidence="1">
    <location>
        <begin position="103"/>
        <end position="135"/>
    </location>
</feature>
<evidence type="ECO:0000313" key="3">
    <source>
        <dbReference type="Proteomes" id="UP001153148"/>
    </source>
</evidence>
<evidence type="ECO:0000256" key="1">
    <source>
        <dbReference type="SAM" id="MobiDB-lite"/>
    </source>
</evidence>
<name>A0ABN7PJR2_TIMPD</name>
<dbReference type="EMBL" id="CAJPIN010045615">
    <property type="protein sequence ID" value="CAG2065666.1"/>
    <property type="molecule type" value="Genomic_DNA"/>
</dbReference>
<proteinExistence type="predicted"/>
<keyword evidence="3" id="KW-1185">Reference proteome</keyword>
<dbReference type="Proteomes" id="UP001153148">
    <property type="component" value="Unassembled WGS sequence"/>
</dbReference>